<protein>
    <submittedName>
        <fullName evidence="1">Uncharacterized protein</fullName>
    </submittedName>
</protein>
<sequence length="271" mass="30023">MNTQESGNVGKLCSIEEFLRATHADQGGEARFERWVRATADDATEFAHPEAVEFLRLWGDLRNKNRRADGQWILSTEDGLENGKLLFERALILVGGDHNEWSPSAATISPWEYCDVWFNGASQAVRVGVSAGGVVSIDGHPFTPDRETEMNIEFAPVVKSLMAACLKVGSRPRVDATTALAGALGLQQEQYILKMIRDADSPENHGNGYVVCITTDQHEFFRGAVRTTIQDIEQNRVLILDLWEPRMNGGGQTGLELKVPLQSIATIQIEW</sequence>
<evidence type="ECO:0000313" key="1">
    <source>
        <dbReference type="EMBL" id="BAO19089.1"/>
    </source>
</evidence>
<keyword evidence="1" id="KW-0614">Plasmid</keyword>
<organism evidence="1">
    <name type="scientific">Burkholderia sp. M701</name>
    <dbReference type="NCBI Taxonomy" id="326454"/>
    <lineage>
        <taxon>Bacteria</taxon>
        <taxon>Pseudomonadati</taxon>
        <taxon>Pseudomonadota</taxon>
        <taxon>Betaproteobacteria</taxon>
        <taxon>Burkholderiales</taxon>
        <taxon>Burkholderiaceae</taxon>
        <taxon>Burkholderia</taxon>
    </lineage>
</organism>
<name>V5YP96_9BURK</name>
<reference evidence="1" key="2">
    <citation type="submission" date="2024-06" db="EMBL/GenBank/DDBJ databases">
        <authorList>
            <person name="Sakai Y."/>
            <person name="Fujii T."/>
        </authorList>
    </citation>
    <scope>NUCLEOTIDE SEQUENCE</scope>
    <source>
        <strain evidence="1">M701</strain>
        <plasmid evidence="1">pM7012</plasmid>
    </source>
</reference>
<proteinExistence type="predicted"/>
<dbReference type="EMBL" id="AB853026">
    <property type="protein sequence ID" value="BAO19089.1"/>
    <property type="molecule type" value="Genomic_DNA"/>
</dbReference>
<dbReference type="RefSeq" id="WP_023842632.1">
    <property type="nucleotide sequence ID" value="NC_022995.1"/>
</dbReference>
<dbReference type="AlphaFoldDB" id="V5YP96"/>
<reference evidence="1" key="1">
    <citation type="journal article" date="2014" name="Microbiology">
        <title>A 2,4-dichlorophenoxyacetic acid degradation plasmid pM7012 discloses distribution of an unclassified megaplasmid group across bacterial species.</title>
        <authorList>
            <person name="Sakai Y."/>
            <person name="Ogawa N."/>
            <person name="Shimomura Y."/>
            <person name="Fujii T."/>
        </authorList>
    </citation>
    <scope>NUCLEOTIDE SEQUENCE</scope>
    <source>
        <strain evidence="1">M701</strain>
    </source>
</reference>
<geneLocation type="plasmid" evidence="1">
    <name>pM7012</name>
</geneLocation>
<accession>V5YP96</accession>